<evidence type="ECO:0000313" key="2">
    <source>
        <dbReference type="EMBL" id="CAJ73180.1"/>
    </source>
</evidence>
<evidence type="ECO:0000259" key="1">
    <source>
        <dbReference type="PROSITE" id="PS50887"/>
    </source>
</evidence>
<gene>
    <name evidence="2" type="ORF">kuste2434</name>
</gene>
<dbReference type="PROSITE" id="PS50887">
    <property type="entry name" value="GGDEF"/>
    <property type="match status" value="1"/>
</dbReference>
<protein>
    <recommendedName>
        <fullName evidence="1">GGDEF domain-containing protein</fullName>
    </recommendedName>
</protein>
<dbReference type="InterPro" id="IPR000160">
    <property type="entry name" value="GGDEF_dom"/>
</dbReference>
<name>Q1Q6I7_KUEST</name>
<dbReference type="InterPro" id="IPR052163">
    <property type="entry name" value="DGC-Regulatory_Protein"/>
</dbReference>
<dbReference type="SUPFAM" id="SSF55073">
    <property type="entry name" value="Nucleotide cyclase"/>
    <property type="match status" value="1"/>
</dbReference>
<proteinExistence type="predicted"/>
<dbReference type="PANTHER" id="PTHR46663:SF3">
    <property type="entry name" value="SLL0267 PROTEIN"/>
    <property type="match status" value="1"/>
</dbReference>
<sequence>MLDGNTISITISIGIAQYPDNGKDVNTLLKSADIALYRAKESGKNNYQFSSFSEDSLRGECV</sequence>
<dbReference type="Pfam" id="PF00990">
    <property type="entry name" value="GGDEF"/>
    <property type="match status" value="1"/>
</dbReference>
<dbReference type="InterPro" id="IPR043128">
    <property type="entry name" value="Rev_trsase/Diguanyl_cyclase"/>
</dbReference>
<reference evidence="2" key="2">
    <citation type="submission" date="2006-01" db="EMBL/GenBank/DDBJ databases">
        <authorList>
            <person name="Genoscope"/>
        </authorList>
    </citation>
    <scope>NUCLEOTIDE SEQUENCE</scope>
</reference>
<feature type="domain" description="GGDEF" evidence="1">
    <location>
        <begin position="1"/>
        <end position="52"/>
    </location>
</feature>
<dbReference type="AlphaFoldDB" id="Q1Q6I7"/>
<organism evidence="2">
    <name type="scientific">Kuenenia stuttgartiensis</name>
    <dbReference type="NCBI Taxonomy" id="174633"/>
    <lineage>
        <taxon>Bacteria</taxon>
        <taxon>Pseudomonadati</taxon>
        <taxon>Planctomycetota</taxon>
        <taxon>Candidatus Brocadiia</taxon>
        <taxon>Candidatus Brocadiales</taxon>
        <taxon>Candidatus Brocadiaceae</taxon>
        <taxon>Candidatus Kuenenia</taxon>
    </lineage>
</organism>
<dbReference type="InterPro" id="IPR029787">
    <property type="entry name" value="Nucleotide_cyclase"/>
</dbReference>
<dbReference type="Gene3D" id="3.30.70.270">
    <property type="match status" value="1"/>
</dbReference>
<dbReference type="NCBIfam" id="TIGR00254">
    <property type="entry name" value="GGDEF"/>
    <property type="match status" value="1"/>
</dbReference>
<dbReference type="PANTHER" id="PTHR46663">
    <property type="entry name" value="DIGUANYLATE CYCLASE DGCT-RELATED"/>
    <property type="match status" value="1"/>
</dbReference>
<reference evidence="2" key="1">
    <citation type="journal article" date="2006" name="Nature">
        <title>Deciphering the evolution and metabolism of an anammox bacterium from a community genome.</title>
        <authorList>
            <person name="Strous M."/>
            <person name="Pelletier E."/>
            <person name="Mangenot S."/>
            <person name="Rattei T."/>
            <person name="Lehner A."/>
            <person name="Taylor M.W."/>
            <person name="Horn M."/>
            <person name="Daims H."/>
            <person name="Bartol-Mavel D."/>
            <person name="Wincker P."/>
            <person name="Barbe V."/>
            <person name="Fonknechten N."/>
            <person name="Vallenet D."/>
            <person name="Segurens B."/>
            <person name="Schenowitz-Truong C."/>
            <person name="Medigue C."/>
            <person name="Collingro A."/>
            <person name="Snel B."/>
            <person name="Dutilh B.E."/>
            <person name="OpDenCamp H.J.M."/>
            <person name="vanDerDrift C."/>
            <person name="Cirpus I."/>
            <person name="vanDePas-Schoonen K.T."/>
            <person name="Harhangi H.R."/>
            <person name="vanNiftrik L."/>
            <person name="Schmid M."/>
            <person name="Keltjens J."/>
            <person name="vanDeVossenberg J."/>
            <person name="Kartal B."/>
            <person name="Meier H."/>
            <person name="Frishman D."/>
            <person name="Huynen M.A."/>
            <person name="Mewes H."/>
            <person name="Weissenbach J."/>
            <person name="Jetten M.S.M."/>
            <person name="Wagner M."/>
            <person name="LePaslier D."/>
        </authorList>
    </citation>
    <scope>NUCLEOTIDE SEQUENCE</scope>
</reference>
<dbReference type="EMBL" id="CT573071">
    <property type="protein sequence ID" value="CAJ73180.1"/>
    <property type="molecule type" value="Genomic_DNA"/>
</dbReference>
<accession>Q1Q6I7</accession>